<dbReference type="KEGG" id="vg:40080278"/>
<evidence type="ECO:0000313" key="2">
    <source>
        <dbReference type="Proteomes" id="UP000221614"/>
    </source>
</evidence>
<dbReference type="Proteomes" id="UP000221614">
    <property type="component" value="Segment"/>
</dbReference>
<proteinExistence type="predicted"/>
<organism evidence="1 2">
    <name type="scientific">Pseudomonas phage phiR18</name>
    <dbReference type="NCBI Taxonomy" id="1752027"/>
    <lineage>
        <taxon>Viruses</taxon>
        <taxon>Duplodnaviria</taxon>
        <taxon>Heunggongvirae</taxon>
        <taxon>Uroviricota</taxon>
        <taxon>Caudoviricetes</taxon>
        <taxon>Kochitakasuvirus</taxon>
        <taxon>Kochitakasuvirus R18</taxon>
    </lineage>
</organism>
<dbReference type="RefSeq" id="YP_009604384.1">
    <property type="nucleotide sequence ID" value="NC_041964.1"/>
</dbReference>
<accession>A0A0S3UFX4</accession>
<protein>
    <submittedName>
        <fullName evidence="1">Uncharacterized protein</fullName>
    </submittedName>
</protein>
<sequence>MAIDDTIDFLQDTVNDALRTARETTSRIQNNFAPPLSKPSLSYTLQKPVIEPPPNFGDLLPGDTTGETVAFLNGEVEKWLEKYFPELTACLRTKPEEWLCGILTGQKPFGLDKSVFEAEWHISRDRETRARESAVQQIRVDFSNRGFSLPPGALVGAVSREEERMSDAIADVNRAQTIRAEEIKLDLMKFAEEQAIRLKLGIMQALADFYRQWLDIPNKDLEAGRIKAMAYSSLTSALANYYQVELGFEQIRLRAAESRMEGGISNDRNVIAASNVNNSADALATAVRAFGDAAAAAANAQSALQAEIASATAGGGNP</sequence>
<name>A0A0S3UFX4_9CAUD</name>
<reference evidence="1" key="1">
    <citation type="journal article" date="2016" name="Genome Announc.">
        <title>Complete Genome Sequences of Broad-Host-Range Pseudomonas aeruginosa Bacteriophages phiR18 and phiS12-1.</title>
        <authorList>
            <person name="Furusawa T."/>
            <person name="Iwano H."/>
            <person name="Higuchi H."/>
            <person name="Usui M."/>
            <person name="Maruyama F."/>
            <person name="Nakagawa I."/>
            <person name="Yokota H."/>
            <person name="Tamura Y."/>
        </authorList>
    </citation>
    <scope>NUCLEOTIDE SEQUENCE [LARGE SCALE GENOMIC DNA]</scope>
</reference>
<evidence type="ECO:0000313" key="1">
    <source>
        <dbReference type="EMBL" id="BAU16412.1"/>
    </source>
</evidence>
<dbReference type="GeneID" id="40080278"/>
<keyword evidence="2" id="KW-1185">Reference proteome</keyword>
<dbReference type="EMBL" id="LC102729">
    <property type="protein sequence ID" value="BAU16412.1"/>
    <property type="molecule type" value="Genomic_DNA"/>
</dbReference>